<name>A0ABZ2Y5Z8_9FIRM</name>
<keyword evidence="1" id="KW-0472">Membrane</keyword>
<dbReference type="RefSeq" id="WP_341876861.1">
    <property type="nucleotide sequence ID" value="NZ_CP121687.1"/>
</dbReference>
<evidence type="ECO:0000313" key="2">
    <source>
        <dbReference type="EMBL" id="WZL69874.1"/>
    </source>
</evidence>
<keyword evidence="3" id="KW-1185">Reference proteome</keyword>
<reference evidence="2 3" key="1">
    <citation type="submission" date="2023-03" db="EMBL/GenBank/DDBJ databases">
        <title>Novel Species.</title>
        <authorList>
            <person name="Ma S."/>
        </authorList>
    </citation>
    <scope>NUCLEOTIDE SEQUENCE [LARGE SCALE GENOMIC DNA]</scope>
    <source>
        <strain evidence="2 3">LIND6LT2</strain>
    </source>
</reference>
<accession>A0ABZ2Y5Z8</accession>
<dbReference type="InterPro" id="IPR014717">
    <property type="entry name" value="Transl_elong_EF1B/ribsomal_bS6"/>
</dbReference>
<sequence length="231" mass="26205">MKLSKREIILLVTLFVIIIGYGYYNYIYTPINENVNALEEQVAHAEQTVKEYRLKAIPENKLYEDYEHAVQHTTSITNKYYSDMLEAEIILDMKNIIEGAGIEVNSMNFSNPTYTTVMPRVEGNGAGSLLEDLALSFKNPIEEENSTTQVNPEKNEQVKYMSITLSFTGTYNNIKNFISRINNNRYHLIINNLVLNSAGENGMFVGTAVIDVYSIPHIVSEREQVSSMPVS</sequence>
<dbReference type="EMBL" id="CP121687">
    <property type="protein sequence ID" value="WZL69874.1"/>
    <property type="molecule type" value="Genomic_DNA"/>
</dbReference>
<proteinExistence type="predicted"/>
<dbReference type="Gene3D" id="3.30.70.60">
    <property type="match status" value="1"/>
</dbReference>
<evidence type="ECO:0008006" key="4">
    <source>
        <dbReference type="Google" id="ProtNLM"/>
    </source>
</evidence>
<evidence type="ECO:0000313" key="3">
    <source>
        <dbReference type="Proteomes" id="UP001486565"/>
    </source>
</evidence>
<dbReference type="Proteomes" id="UP001486565">
    <property type="component" value="Chromosome"/>
</dbReference>
<organism evidence="2 3">
    <name type="scientific">Defluviitalea saccharophila</name>
    <dbReference type="NCBI Taxonomy" id="879970"/>
    <lineage>
        <taxon>Bacteria</taxon>
        <taxon>Bacillati</taxon>
        <taxon>Bacillota</taxon>
        <taxon>Clostridia</taxon>
        <taxon>Lachnospirales</taxon>
        <taxon>Defluviitaleaceae</taxon>
        <taxon>Defluviitalea</taxon>
    </lineage>
</organism>
<protein>
    <recommendedName>
        <fullName evidence="4">Type 4a pilus biogenesis protein PilO</fullName>
    </recommendedName>
</protein>
<keyword evidence="1" id="KW-1133">Transmembrane helix</keyword>
<feature type="transmembrane region" description="Helical" evidence="1">
    <location>
        <begin position="7"/>
        <end position="24"/>
    </location>
</feature>
<gene>
    <name evidence="2" type="ORF">QBE51_14040</name>
</gene>
<keyword evidence="1" id="KW-0812">Transmembrane</keyword>
<evidence type="ECO:0000256" key="1">
    <source>
        <dbReference type="SAM" id="Phobius"/>
    </source>
</evidence>